<feature type="transmembrane region" description="Helical" evidence="6">
    <location>
        <begin position="32"/>
        <end position="51"/>
    </location>
</feature>
<evidence type="ECO:0000256" key="1">
    <source>
        <dbReference type="ARBA" id="ARBA00004651"/>
    </source>
</evidence>
<evidence type="ECO:0000313" key="8">
    <source>
        <dbReference type="EMBL" id="HJA02440.1"/>
    </source>
</evidence>
<dbReference type="InterPro" id="IPR052159">
    <property type="entry name" value="Competence_DNA_uptake"/>
</dbReference>
<keyword evidence="4 6" id="KW-1133">Transmembrane helix</keyword>
<dbReference type="GO" id="GO:0005886">
    <property type="term" value="C:plasma membrane"/>
    <property type="evidence" value="ECO:0007669"/>
    <property type="project" value="UniProtKB-SubCell"/>
</dbReference>
<accession>A0A9D2H2Q5</accession>
<feature type="transmembrane region" description="Helical" evidence="6">
    <location>
        <begin position="360"/>
        <end position="382"/>
    </location>
</feature>
<protein>
    <submittedName>
        <fullName evidence="8">ComEC/Rec2 family competence protein</fullName>
    </submittedName>
</protein>
<keyword evidence="3 6" id="KW-0812">Transmembrane</keyword>
<evidence type="ECO:0000256" key="5">
    <source>
        <dbReference type="ARBA" id="ARBA00023136"/>
    </source>
</evidence>
<dbReference type="PANTHER" id="PTHR30619">
    <property type="entry name" value="DNA INTERNALIZATION/COMPETENCE PROTEIN COMEC/REC2"/>
    <property type="match status" value="1"/>
</dbReference>
<feature type="transmembrane region" description="Helical" evidence="6">
    <location>
        <begin position="57"/>
        <end position="78"/>
    </location>
</feature>
<feature type="transmembrane region" description="Helical" evidence="6">
    <location>
        <begin position="6"/>
        <end position="25"/>
    </location>
</feature>
<reference evidence="8" key="2">
    <citation type="submission" date="2021-04" db="EMBL/GenBank/DDBJ databases">
        <authorList>
            <person name="Gilroy R."/>
        </authorList>
    </citation>
    <scope>NUCLEOTIDE SEQUENCE</scope>
    <source>
        <strain evidence="8">CHK156-179</strain>
    </source>
</reference>
<organism evidence="8 9">
    <name type="scientific">Candidatus Gallimonas gallistercoris</name>
    <dbReference type="NCBI Taxonomy" id="2838602"/>
    <lineage>
        <taxon>Bacteria</taxon>
        <taxon>Bacillati</taxon>
        <taxon>Bacillota</taxon>
        <taxon>Clostridia</taxon>
        <taxon>Candidatus Gallimonas</taxon>
    </lineage>
</organism>
<dbReference type="NCBIfam" id="TIGR00360">
    <property type="entry name" value="ComEC_N-term"/>
    <property type="match status" value="1"/>
</dbReference>
<feature type="transmembrane region" description="Helical" evidence="6">
    <location>
        <begin position="444"/>
        <end position="464"/>
    </location>
</feature>
<dbReference type="AlphaFoldDB" id="A0A9D2H2Q5"/>
<feature type="domain" description="ComEC/Rec2-related protein" evidence="7">
    <location>
        <begin position="210"/>
        <end position="461"/>
    </location>
</feature>
<evidence type="ECO:0000256" key="6">
    <source>
        <dbReference type="SAM" id="Phobius"/>
    </source>
</evidence>
<feature type="transmembrane region" description="Helical" evidence="6">
    <location>
        <begin position="304"/>
        <end position="323"/>
    </location>
</feature>
<comment type="subcellular location">
    <subcellularLocation>
        <location evidence="1">Cell membrane</location>
        <topology evidence="1">Multi-pass membrane protein</topology>
    </subcellularLocation>
</comment>
<dbReference type="PANTHER" id="PTHR30619:SF1">
    <property type="entry name" value="RECOMBINATION PROTEIN 2"/>
    <property type="match status" value="1"/>
</dbReference>
<dbReference type="InterPro" id="IPR004477">
    <property type="entry name" value="ComEC_N"/>
</dbReference>
<feature type="transmembrane region" description="Helical" evidence="6">
    <location>
        <begin position="231"/>
        <end position="253"/>
    </location>
</feature>
<keyword evidence="5 6" id="KW-0472">Membrane</keyword>
<evidence type="ECO:0000313" key="9">
    <source>
        <dbReference type="Proteomes" id="UP000824221"/>
    </source>
</evidence>
<sequence>MKKILNFRPLLFCALSLIFGLELWGSIRFSEFSPVFVLLFGVLLLLALPPFEKKRLLSLLLIVPVFAGIGIGLMQLALSNYERGLPSGEYTVTATVLSVSERQGYSVAVLKSLSLDGEETAGKCRAILPADSVLAGDLVVFRGEVEKNDAFERSAYSKNDFASDIRYTATARELIATAKSGDLFLRLNGKLYEVLNSHMGRDEASLAYALLSGNSGAIEGELKETVRRGGIAHIFAVSGLHIGVLFGAAMLLFRRVGRFAFLPSLALAFLYCAFCGFTVSSLRAVLMCGVFGASKAFGRKSDGLETLAFAAIVVLLLFPAQWYAAGFRLSFGACLGLALFSGSLMRAFQKLHIPRVATGCLAPTIAAQLTTAPILLANFGYLSVWSTLLNLVLVPLVPVFFLCTLLSAALSLLLPFAAGVLLAFPEGLFALLILILSFSDWTLVLSGFVLGTGGILFLFFCVFLSPRLRMRRLVRAGVAAVGCALFALVLVSNNVVFSGCRLTAYEEGESAAVLIETRTEHILVVDGDISLDECEDFLSRTYGGELTAVIALEEAALNTAVFLDAEEVRLKEPVSLGLHRTKALFGQSFSYGELSFFYTKEGILLSCEGVVTEIAPDGEAGKADFFLGKGSGGLKFFIEDGIIKQL</sequence>
<evidence type="ECO:0000256" key="2">
    <source>
        <dbReference type="ARBA" id="ARBA00022475"/>
    </source>
</evidence>
<proteinExistence type="predicted"/>
<feature type="transmembrane region" description="Helical" evidence="6">
    <location>
        <begin position="416"/>
        <end position="438"/>
    </location>
</feature>
<gene>
    <name evidence="8" type="ORF">H9797_03560</name>
</gene>
<dbReference type="Pfam" id="PF03772">
    <property type="entry name" value="Competence"/>
    <property type="match status" value="1"/>
</dbReference>
<reference evidence="8" key="1">
    <citation type="journal article" date="2021" name="PeerJ">
        <title>Extensive microbial diversity within the chicken gut microbiome revealed by metagenomics and culture.</title>
        <authorList>
            <person name="Gilroy R."/>
            <person name="Ravi A."/>
            <person name="Getino M."/>
            <person name="Pursley I."/>
            <person name="Horton D.L."/>
            <person name="Alikhan N.F."/>
            <person name="Baker D."/>
            <person name="Gharbi K."/>
            <person name="Hall N."/>
            <person name="Watson M."/>
            <person name="Adriaenssens E.M."/>
            <person name="Foster-Nyarko E."/>
            <person name="Jarju S."/>
            <person name="Secka A."/>
            <person name="Antonio M."/>
            <person name="Oren A."/>
            <person name="Chaudhuri R.R."/>
            <person name="La Ragione R."/>
            <person name="Hildebrand F."/>
            <person name="Pallen M.J."/>
        </authorList>
    </citation>
    <scope>NUCLEOTIDE SEQUENCE</scope>
    <source>
        <strain evidence="8">CHK156-179</strain>
    </source>
</reference>
<dbReference type="Proteomes" id="UP000824221">
    <property type="component" value="Unassembled WGS sequence"/>
</dbReference>
<feature type="transmembrane region" description="Helical" evidence="6">
    <location>
        <begin position="388"/>
        <end position="409"/>
    </location>
</feature>
<dbReference type="EMBL" id="DXAJ01000052">
    <property type="protein sequence ID" value="HJA02440.1"/>
    <property type="molecule type" value="Genomic_DNA"/>
</dbReference>
<feature type="transmembrane region" description="Helical" evidence="6">
    <location>
        <begin position="476"/>
        <end position="497"/>
    </location>
</feature>
<keyword evidence="2" id="KW-1003">Cell membrane</keyword>
<evidence type="ECO:0000256" key="3">
    <source>
        <dbReference type="ARBA" id="ARBA00022692"/>
    </source>
</evidence>
<evidence type="ECO:0000256" key="4">
    <source>
        <dbReference type="ARBA" id="ARBA00022989"/>
    </source>
</evidence>
<comment type="caution">
    <text evidence="8">The sequence shown here is derived from an EMBL/GenBank/DDBJ whole genome shotgun (WGS) entry which is preliminary data.</text>
</comment>
<name>A0A9D2H2Q5_9FIRM</name>
<evidence type="ECO:0000259" key="7">
    <source>
        <dbReference type="Pfam" id="PF03772"/>
    </source>
</evidence>
<feature type="transmembrane region" description="Helical" evidence="6">
    <location>
        <begin position="265"/>
        <end position="292"/>
    </location>
</feature>